<keyword evidence="1" id="KW-1133">Transmembrane helix</keyword>
<feature type="transmembrane region" description="Helical" evidence="1">
    <location>
        <begin position="145"/>
        <end position="166"/>
    </location>
</feature>
<gene>
    <name evidence="2" type="ORF">OOZ53_09470</name>
</gene>
<dbReference type="Pfam" id="PF04298">
    <property type="entry name" value="Zn_peptidase_2"/>
    <property type="match status" value="1"/>
</dbReference>
<keyword evidence="1" id="KW-0812">Transmembrane</keyword>
<sequence>MLWIAALVLLMGLAFGPTLWVRHVMRTHAADRPDYPGTGGEFARHLLDHHGLNDVPVDITEEGDHYDPRDKAVRLSRALYEGRSVTAVAVAAHEVGHALQDRDAYRPLRWCHRLVSTANLTDRIGTIVIFGLSALGGAALSPRFFLFGVAAVVLIGLIRVAAHLVMLPVEFDASFRRAMPIIDQGRYLPPEDMPAAHAVLKAAAYTYVAASLFQVLNLFRILRAFR</sequence>
<keyword evidence="1" id="KW-0472">Membrane</keyword>
<keyword evidence="3" id="KW-1185">Reference proteome</keyword>
<dbReference type="PANTHER" id="PTHR36434:SF1">
    <property type="entry name" value="MEMBRANE PROTEASE YUGP-RELATED"/>
    <property type="match status" value="1"/>
</dbReference>
<evidence type="ECO:0000313" key="3">
    <source>
        <dbReference type="Proteomes" id="UP001148313"/>
    </source>
</evidence>
<name>A0ABT4VLM2_9HYPH</name>
<evidence type="ECO:0000313" key="2">
    <source>
        <dbReference type="EMBL" id="MDA4845576.1"/>
    </source>
</evidence>
<feature type="transmembrane region" description="Helical" evidence="1">
    <location>
        <begin position="202"/>
        <end position="222"/>
    </location>
</feature>
<organism evidence="2 3">
    <name type="scientific">Hoeflea poritis</name>
    <dbReference type="NCBI Taxonomy" id="2993659"/>
    <lineage>
        <taxon>Bacteria</taxon>
        <taxon>Pseudomonadati</taxon>
        <taxon>Pseudomonadota</taxon>
        <taxon>Alphaproteobacteria</taxon>
        <taxon>Hyphomicrobiales</taxon>
        <taxon>Rhizobiaceae</taxon>
        <taxon>Hoeflea</taxon>
    </lineage>
</organism>
<reference evidence="2" key="1">
    <citation type="submission" date="2022-11" db="EMBL/GenBank/DDBJ databases">
        <title>Hoeflea poritis sp. nov., isolated from scleractinian coral Porites lutea.</title>
        <authorList>
            <person name="Zhang G."/>
            <person name="Wei Q."/>
            <person name="Cai L."/>
        </authorList>
    </citation>
    <scope>NUCLEOTIDE SEQUENCE</scope>
    <source>
        <strain evidence="2">E7-10</strain>
    </source>
</reference>
<dbReference type="RefSeq" id="WP_271089230.1">
    <property type="nucleotide sequence ID" value="NZ_JAPJZH010000005.1"/>
</dbReference>
<dbReference type="Proteomes" id="UP001148313">
    <property type="component" value="Unassembled WGS sequence"/>
</dbReference>
<protein>
    <submittedName>
        <fullName evidence="2">Zinc metallopeptidase</fullName>
    </submittedName>
</protein>
<evidence type="ECO:0000256" key="1">
    <source>
        <dbReference type="SAM" id="Phobius"/>
    </source>
</evidence>
<dbReference type="PANTHER" id="PTHR36434">
    <property type="entry name" value="MEMBRANE PROTEASE YUGP-RELATED"/>
    <property type="match status" value="1"/>
</dbReference>
<dbReference type="InterPro" id="IPR007395">
    <property type="entry name" value="Zn_peptidase_2"/>
</dbReference>
<accession>A0ABT4VLM2</accession>
<proteinExistence type="predicted"/>
<comment type="caution">
    <text evidence="2">The sequence shown here is derived from an EMBL/GenBank/DDBJ whole genome shotgun (WGS) entry which is preliminary data.</text>
</comment>
<dbReference type="EMBL" id="JAPJZH010000005">
    <property type="protein sequence ID" value="MDA4845576.1"/>
    <property type="molecule type" value="Genomic_DNA"/>
</dbReference>